<dbReference type="PaxDb" id="3218-PP1S35_14V6.1"/>
<evidence type="ECO:0000313" key="3">
    <source>
        <dbReference type="Proteomes" id="UP000006727"/>
    </source>
</evidence>
<dbReference type="EnsemblPlants" id="Pp3c8_1310V3.1">
    <property type="protein sequence ID" value="PAC:32964503.CDS.1"/>
    <property type="gene ID" value="Pp3c8_1310"/>
</dbReference>
<dbReference type="InParanoid" id="A9RXY4"/>
<reference evidence="2" key="3">
    <citation type="submission" date="2020-12" db="UniProtKB">
        <authorList>
            <consortium name="EnsemblPlants"/>
        </authorList>
    </citation>
    <scope>IDENTIFICATION</scope>
</reference>
<organism evidence="1">
    <name type="scientific">Physcomitrium patens</name>
    <name type="common">Spreading-leaved earth moss</name>
    <name type="synonym">Physcomitrella patens</name>
    <dbReference type="NCBI Taxonomy" id="3218"/>
    <lineage>
        <taxon>Eukaryota</taxon>
        <taxon>Viridiplantae</taxon>
        <taxon>Streptophyta</taxon>
        <taxon>Embryophyta</taxon>
        <taxon>Bryophyta</taxon>
        <taxon>Bryophytina</taxon>
        <taxon>Bryopsida</taxon>
        <taxon>Funariidae</taxon>
        <taxon>Funariales</taxon>
        <taxon>Funariaceae</taxon>
        <taxon>Physcomitrium</taxon>
    </lineage>
</organism>
<dbReference type="EMBL" id="ABEU02000008">
    <property type="protein sequence ID" value="PNR49101.1"/>
    <property type="molecule type" value="Genomic_DNA"/>
</dbReference>
<proteinExistence type="predicted"/>
<name>A9RXY4_PHYPA</name>
<gene>
    <name evidence="1" type="ORF">PHYPA_010997</name>
</gene>
<evidence type="ECO:0000313" key="2">
    <source>
        <dbReference type="EnsemblPlants" id="PAC:32964503.CDS.1"/>
    </source>
</evidence>
<dbReference type="AlphaFoldDB" id="A9RXY4"/>
<accession>A9RXY4</accession>
<evidence type="ECO:0000313" key="1">
    <source>
        <dbReference type="EMBL" id="PNR49101.1"/>
    </source>
</evidence>
<dbReference type="HOGENOM" id="CLU_1449931_0_0_1"/>
<reference evidence="1 3" key="2">
    <citation type="journal article" date="2018" name="Plant J.">
        <title>The Physcomitrella patens chromosome-scale assembly reveals moss genome structure and evolution.</title>
        <authorList>
            <person name="Lang D."/>
            <person name="Ullrich K.K."/>
            <person name="Murat F."/>
            <person name="Fuchs J."/>
            <person name="Jenkins J."/>
            <person name="Haas F.B."/>
            <person name="Piednoel M."/>
            <person name="Gundlach H."/>
            <person name="Van Bel M."/>
            <person name="Meyberg R."/>
            <person name="Vives C."/>
            <person name="Morata J."/>
            <person name="Symeonidi A."/>
            <person name="Hiss M."/>
            <person name="Muchero W."/>
            <person name="Kamisugi Y."/>
            <person name="Saleh O."/>
            <person name="Blanc G."/>
            <person name="Decker E.L."/>
            <person name="van Gessel N."/>
            <person name="Grimwood J."/>
            <person name="Hayes R.D."/>
            <person name="Graham S.W."/>
            <person name="Gunter L.E."/>
            <person name="McDaniel S.F."/>
            <person name="Hoernstein S.N.W."/>
            <person name="Larsson A."/>
            <person name="Li F.W."/>
            <person name="Perroud P.F."/>
            <person name="Phillips J."/>
            <person name="Ranjan P."/>
            <person name="Rokshar D.S."/>
            <person name="Rothfels C.J."/>
            <person name="Schneider L."/>
            <person name="Shu S."/>
            <person name="Stevenson D.W."/>
            <person name="Thummler F."/>
            <person name="Tillich M."/>
            <person name="Villarreal Aguilar J.C."/>
            <person name="Widiez T."/>
            <person name="Wong G.K."/>
            <person name="Wymore A."/>
            <person name="Zhang Y."/>
            <person name="Zimmer A.D."/>
            <person name="Quatrano R.S."/>
            <person name="Mayer K.F.X."/>
            <person name="Goodstein D."/>
            <person name="Casacuberta J.M."/>
            <person name="Vandepoele K."/>
            <person name="Reski R."/>
            <person name="Cuming A.C."/>
            <person name="Tuskan G.A."/>
            <person name="Maumus F."/>
            <person name="Salse J."/>
            <person name="Schmutz J."/>
            <person name="Rensing S.A."/>
        </authorList>
    </citation>
    <scope>NUCLEOTIDE SEQUENCE [LARGE SCALE GENOMIC DNA]</scope>
    <source>
        <strain evidence="2 3">cv. Gransden 2004</strain>
    </source>
</reference>
<sequence>MIDSISACGYERHQFHRQRRHHASVKITQRCVFDKIATGVSVHPSVPFCKLKTPFRVYPVKSKLPYIETETRSTHIDRRPSREVIYSATYDVDDRSYDGLSCRLIPNWDFHNVLVVEREVGATVKTFPEPQISRRGDSIQRSYLCTFNEGENVVSLSLSATCPDVQRIRTLDLISVSGNWEDVMSVQ</sequence>
<keyword evidence="3" id="KW-1185">Reference proteome</keyword>
<dbReference type="Proteomes" id="UP000006727">
    <property type="component" value="Chromosome 8"/>
</dbReference>
<dbReference type="Gramene" id="Pp3c8_1310V3.1">
    <property type="protein sequence ID" value="PAC:32964503.CDS.1"/>
    <property type="gene ID" value="Pp3c8_1310"/>
</dbReference>
<reference evidence="1 3" key="1">
    <citation type="journal article" date="2008" name="Science">
        <title>The Physcomitrella genome reveals evolutionary insights into the conquest of land by plants.</title>
        <authorList>
            <person name="Rensing S."/>
            <person name="Lang D."/>
            <person name="Zimmer A."/>
            <person name="Terry A."/>
            <person name="Salamov A."/>
            <person name="Shapiro H."/>
            <person name="Nishiyama T."/>
            <person name="Perroud P.-F."/>
            <person name="Lindquist E."/>
            <person name="Kamisugi Y."/>
            <person name="Tanahashi T."/>
            <person name="Sakakibara K."/>
            <person name="Fujita T."/>
            <person name="Oishi K."/>
            <person name="Shin-I T."/>
            <person name="Kuroki Y."/>
            <person name="Toyoda A."/>
            <person name="Suzuki Y."/>
            <person name="Hashimoto A."/>
            <person name="Yamaguchi K."/>
            <person name="Sugano A."/>
            <person name="Kohara Y."/>
            <person name="Fujiyama A."/>
            <person name="Anterola A."/>
            <person name="Aoki S."/>
            <person name="Ashton N."/>
            <person name="Barbazuk W.B."/>
            <person name="Barker E."/>
            <person name="Bennetzen J."/>
            <person name="Bezanilla M."/>
            <person name="Blankenship R."/>
            <person name="Cho S.H."/>
            <person name="Dutcher S."/>
            <person name="Estelle M."/>
            <person name="Fawcett J.A."/>
            <person name="Gundlach H."/>
            <person name="Hanada K."/>
            <person name="Heyl A."/>
            <person name="Hicks K.A."/>
            <person name="Hugh J."/>
            <person name="Lohr M."/>
            <person name="Mayer K."/>
            <person name="Melkozernov A."/>
            <person name="Murata T."/>
            <person name="Nelson D."/>
            <person name="Pils B."/>
            <person name="Prigge M."/>
            <person name="Reiss B."/>
            <person name="Renner T."/>
            <person name="Rombauts S."/>
            <person name="Rushton P."/>
            <person name="Sanderfoot A."/>
            <person name="Schween G."/>
            <person name="Shiu S.-H."/>
            <person name="Stueber K."/>
            <person name="Theodoulou F.L."/>
            <person name="Tu H."/>
            <person name="Van de Peer Y."/>
            <person name="Verrier P.J."/>
            <person name="Waters E."/>
            <person name="Wood A."/>
            <person name="Yang L."/>
            <person name="Cove D."/>
            <person name="Cuming A."/>
            <person name="Hasebe M."/>
            <person name="Lucas S."/>
            <person name="Mishler D.B."/>
            <person name="Reski R."/>
            <person name="Grigoriev I."/>
            <person name="Quatrano R.S."/>
            <person name="Boore J.L."/>
        </authorList>
    </citation>
    <scope>NUCLEOTIDE SEQUENCE [LARGE SCALE GENOMIC DNA]</scope>
    <source>
        <strain evidence="2 3">cv. Gransden 2004</strain>
    </source>
</reference>
<protein>
    <submittedName>
        <fullName evidence="1 2">Uncharacterized protein</fullName>
    </submittedName>
</protein>